<dbReference type="InterPro" id="IPR036097">
    <property type="entry name" value="HisK_dim/P_sf"/>
</dbReference>
<dbReference type="KEGG" id="fmr:Fuma_03320"/>
<dbReference type="Proteomes" id="UP000187735">
    <property type="component" value="Chromosome"/>
</dbReference>
<dbReference type="GO" id="GO:0000155">
    <property type="term" value="F:phosphorelay sensor kinase activity"/>
    <property type="evidence" value="ECO:0007669"/>
    <property type="project" value="InterPro"/>
</dbReference>
<organism evidence="10 11">
    <name type="scientific">Fuerstiella marisgermanici</name>
    <dbReference type="NCBI Taxonomy" id="1891926"/>
    <lineage>
        <taxon>Bacteria</taxon>
        <taxon>Pseudomonadati</taxon>
        <taxon>Planctomycetota</taxon>
        <taxon>Planctomycetia</taxon>
        <taxon>Planctomycetales</taxon>
        <taxon>Planctomycetaceae</taxon>
        <taxon>Fuerstiella</taxon>
    </lineage>
</organism>
<evidence type="ECO:0000259" key="9">
    <source>
        <dbReference type="PROSITE" id="PS50109"/>
    </source>
</evidence>
<keyword evidence="7" id="KW-0067">ATP-binding</keyword>
<keyword evidence="4 10" id="KW-0808">Transferase</keyword>
<dbReference type="STRING" id="1891926.Fuma_03320"/>
<dbReference type="Gene3D" id="3.30.565.10">
    <property type="entry name" value="Histidine kinase-like ATPase, C-terminal domain"/>
    <property type="match status" value="1"/>
</dbReference>
<dbReference type="Pfam" id="PF02518">
    <property type="entry name" value="HATPase_c"/>
    <property type="match status" value="1"/>
</dbReference>
<keyword evidence="3" id="KW-0597">Phosphoprotein</keyword>
<name>A0A1P8WI16_9PLAN</name>
<dbReference type="InterPro" id="IPR003661">
    <property type="entry name" value="HisK_dim/P_dom"/>
</dbReference>
<evidence type="ECO:0000256" key="8">
    <source>
        <dbReference type="ARBA" id="ARBA00023012"/>
    </source>
</evidence>
<dbReference type="SMART" id="SM00387">
    <property type="entry name" value="HATPase_c"/>
    <property type="match status" value="1"/>
</dbReference>
<dbReference type="InterPro" id="IPR036890">
    <property type="entry name" value="HATPase_C_sf"/>
</dbReference>
<comment type="catalytic activity">
    <reaction evidence="1">
        <text>ATP + protein L-histidine = ADP + protein N-phospho-L-histidine.</text>
        <dbReference type="EC" id="2.7.13.3"/>
    </reaction>
</comment>
<dbReference type="InterPro" id="IPR003594">
    <property type="entry name" value="HATPase_dom"/>
</dbReference>
<evidence type="ECO:0000313" key="10">
    <source>
        <dbReference type="EMBL" id="APZ93702.1"/>
    </source>
</evidence>
<gene>
    <name evidence="10" type="primary">virA_1</name>
    <name evidence="10" type="ORF">Fuma_03320</name>
</gene>
<feature type="domain" description="Histidine kinase" evidence="9">
    <location>
        <begin position="36"/>
        <end position="249"/>
    </location>
</feature>
<keyword evidence="6" id="KW-0418">Kinase</keyword>
<dbReference type="EMBL" id="CP017641">
    <property type="protein sequence ID" value="APZ93702.1"/>
    <property type="molecule type" value="Genomic_DNA"/>
</dbReference>
<keyword evidence="11" id="KW-1185">Reference proteome</keyword>
<dbReference type="Gene3D" id="1.10.287.130">
    <property type="match status" value="1"/>
</dbReference>
<evidence type="ECO:0000313" key="11">
    <source>
        <dbReference type="Proteomes" id="UP000187735"/>
    </source>
</evidence>
<evidence type="ECO:0000256" key="4">
    <source>
        <dbReference type="ARBA" id="ARBA00022679"/>
    </source>
</evidence>
<dbReference type="PROSITE" id="PS50109">
    <property type="entry name" value="HIS_KIN"/>
    <property type="match status" value="1"/>
</dbReference>
<evidence type="ECO:0000256" key="5">
    <source>
        <dbReference type="ARBA" id="ARBA00022741"/>
    </source>
</evidence>
<dbReference type="PANTHER" id="PTHR43065">
    <property type="entry name" value="SENSOR HISTIDINE KINASE"/>
    <property type="match status" value="1"/>
</dbReference>
<dbReference type="RefSeq" id="WP_077025129.1">
    <property type="nucleotide sequence ID" value="NZ_CP017641.1"/>
</dbReference>
<dbReference type="Pfam" id="PF00512">
    <property type="entry name" value="HisKA"/>
    <property type="match status" value="1"/>
</dbReference>
<dbReference type="PANTHER" id="PTHR43065:SF46">
    <property type="entry name" value="C4-DICARBOXYLATE TRANSPORT SENSOR PROTEIN DCTB"/>
    <property type="match status" value="1"/>
</dbReference>
<reference evidence="10 11" key="1">
    <citation type="journal article" date="2016" name="Front. Microbiol.">
        <title>Fuerstia marisgermanicae gen. nov., sp. nov., an Unusual Member of the Phylum Planctomycetes from the German Wadden Sea.</title>
        <authorList>
            <person name="Kohn T."/>
            <person name="Heuer A."/>
            <person name="Jogler M."/>
            <person name="Vollmers J."/>
            <person name="Boedeker C."/>
            <person name="Bunk B."/>
            <person name="Rast P."/>
            <person name="Borchert D."/>
            <person name="Glockner I."/>
            <person name="Freese H.M."/>
            <person name="Klenk H.P."/>
            <person name="Overmann J."/>
            <person name="Kaster A.K."/>
            <person name="Rohde M."/>
            <person name="Wiegand S."/>
            <person name="Jogler C."/>
        </authorList>
    </citation>
    <scope>NUCLEOTIDE SEQUENCE [LARGE SCALE GENOMIC DNA]</scope>
    <source>
        <strain evidence="10 11">NH11</strain>
    </source>
</reference>
<dbReference type="SUPFAM" id="SSF47384">
    <property type="entry name" value="Homodimeric domain of signal transducing histidine kinase"/>
    <property type="match status" value="1"/>
</dbReference>
<dbReference type="SMART" id="SM00388">
    <property type="entry name" value="HisKA"/>
    <property type="match status" value="1"/>
</dbReference>
<dbReference type="EC" id="2.7.13.3" evidence="2"/>
<sequence>MSDQQKIAELEAQVRLLDEQLMQAQKLSSVGALASSITHEFNNILTTVINYAKMGIRHKDAKTRDKSFDRILAAGQRATKITTGMLAYARNTGDRFDPCELNKLLEDVMVLVQKDLQMHRIGVDETIEPGVWAKVNSSQIQQILINLIVNARQAMKEGGRLKLVIRDNPSEGWAEISVGDSGCGIPNDKLQKIFDPFFTTKKADARGQGGTGIGLSLCRRIIEAHKGRIRVESEVGKGTMFTLKLPRAESPAGLIDTSAA</sequence>
<evidence type="ECO:0000256" key="1">
    <source>
        <dbReference type="ARBA" id="ARBA00000085"/>
    </source>
</evidence>
<dbReference type="OrthoDB" id="9784397at2"/>
<evidence type="ECO:0000256" key="2">
    <source>
        <dbReference type="ARBA" id="ARBA00012438"/>
    </source>
</evidence>
<dbReference type="PRINTS" id="PR00344">
    <property type="entry name" value="BCTRLSENSOR"/>
</dbReference>
<dbReference type="GO" id="GO:0005524">
    <property type="term" value="F:ATP binding"/>
    <property type="evidence" value="ECO:0007669"/>
    <property type="project" value="UniProtKB-KW"/>
</dbReference>
<proteinExistence type="predicted"/>
<evidence type="ECO:0000256" key="7">
    <source>
        <dbReference type="ARBA" id="ARBA00022840"/>
    </source>
</evidence>
<dbReference type="AlphaFoldDB" id="A0A1P8WI16"/>
<dbReference type="InterPro" id="IPR004358">
    <property type="entry name" value="Sig_transdc_His_kin-like_C"/>
</dbReference>
<evidence type="ECO:0000256" key="3">
    <source>
        <dbReference type="ARBA" id="ARBA00022553"/>
    </source>
</evidence>
<protein>
    <recommendedName>
        <fullName evidence="2">histidine kinase</fullName>
        <ecNumber evidence="2">2.7.13.3</ecNumber>
    </recommendedName>
</protein>
<dbReference type="FunFam" id="3.30.565.10:FF:000006">
    <property type="entry name" value="Sensor histidine kinase WalK"/>
    <property type="match status" value="1"/>
</dbReference>
<accession>A0A1P8WI16</accession>
<keyword evidence="8" id="KW-0902">Two-component regulatory system</keyword>
<evidence type="ECO:0000256" key="6">
    <source>
        <dbReference type="ARBA" id="ARBA00022777"/>
    </source>
</evidence>
<keyword evidence="5" id="KW-0547">Nucleotide-binding</keyword>
<dbReference type="SUPFAM" id="SSF55874">
    <property type="entry name" value="ATPase domain of HSP90 chaperone/DNA topoisomerase II/histidine kinase"/>
    <property type="match status" value="1"/>
</dbReference>
<dbReference type="InterPro" id="IPR005467">
    <property type="entry name" value="His_kinase_dom"/>
</dbReference>